<evidence type="ECO:0000313" key="3">
    <source>
        <dbReference type="Proteomes" id="UP000693970"/>
    </source>
</evidence>
<accession>A0A9K3L4F1</accession>
<dbReference type="Proteomes" id="UP000693970">
    <property type="component" value="Unassembled WGS sequence"/>
</dbReference>
<reference evidence="2" key="2">
    <citation type="submission" date="2021-04" db="EMBL/GenBank/DDBJ databases">
        <authorList>
            <person name="Podell S."/>
        </authorList>
    </citation>
    <scope>NUCLEOTIDE SEQUENCE</scope>
    <source>
        <strain evidence="2">Hildebrandi</strain>
    </source>
</reference>
<dbReference type="AlphaFoldDB" id="A0A9K3L4F1"/>
<name>A0A9K3L4F1_9STRA</name>
<keyword evidence="3" id="KW-1185">Reference proteome</keyword>
<feature type="region of interest" description="Disordered" evidence="1">
    <location>
        <begin position="1"/>
        <end position="104"/>
    </location>
</feature>
<evidence type="ECO:0000256" key="1">
    <source>
        <dbReference type="SAM" id="MobiDB-lite"/>
    </source>
</evidence>
<organism evidence="2 3">
    <name type="scientific">Nitzschia inconspicua</name>
    <dbReference type="NCBI Taxonomy" id="303405"/>
    <lineage>
        <taxon>Eukaryota</taxon>
        <taxon>Sar</taxon>
        <taxon>Stramenopiles</taxon>
        <taxon>Ochrophyta</taxon>
        <taxon>Bacillariophyta</taxon>
        <taxon>Bacillariophyceae</taxon>
        <taxon>Bacillariophycidae</taxon>
        <taxon>Bacillariales</taxon>
        <taxon>Bacillariaceae</taxon>
        <taxon>Nitzschia</taxon>
    </lineage>
</organism>
<protein>
    <submittedName>
        <fullName evidence="2">Uncharacterized protein</fullName>
    </submittedName>
</protein>
<evidence type="ECO:0000313" key="2">
    <source>
        <dbReference type="EMBL" id="KAG7355292.1"/>
    </source>
</evidence>
<reference evidence="2" key="1">
    <citation type="journal article" date="2021" name="Sci. Rep.">
        <title>Diploid genomic architecture of Nitzschia inconspicua, an elite biomass production diatom.</title>
        <authorList>
            <person name="Oliver A."/>
            <person name="Podell S."/>
            <person name="Pinowska A."/>
            <person name="Traller J.C."/>
            <person name="Smith S.R."/>
            <person name="McClure R."/>
            <person name="Beliaev A."/>
            <person name="Bohutskyi P."/>
            <person name="Hill E.A."/>
            <person name="Rabines A."/>
            <person name="Zheng H."/>
            <person name="Allen L.Z."/>
            <person name="Kuo A."/>
            <person name="Grigoriev I.V."/>
            <person name="Allen A.E."/>
            <person name="Hazlebeck D."/>
            <person name="Allen E.E."/>
        </authorList>
    </citation>
    <scope>NUCLEOTIDE SEQUENCE</scope>
    <source>
        <strain evidence="2">Hildebrandi</strain>
    </source>
</reference>
<dbReference type="EMBL" id="JAGRRH010000016">
    <property type="protein sequence ID" value="KAG7355292.1"/>
    <property type="molecule type" value="Genomic_DNA"/>
</dbReference>
<sequence length="104" mass="10859">MTTDSVVDAVNAMEEDNYQVPLVPSGETTFRGLGEDTEHRQLSGKSGKSSGKGSGKGGKSSKSGRLLEGDEAMEVDEEHRMLSHKSAKSSGKGSGKGSKSSKAR</sequence>
<gene>
    <name evidence="2" type="ORF">IV203_004648</name>
</gene>
<proteinExistence type="predicted"/>
<comment type="caution">
    <text evidence="2">The sequence shown here is derived from an EMBL/GenBank/DDBJ whole genome shotgun (WGS) entry which is preliminary data.</text>
</comment>